<evidence type="ECO:0000313" key="3">
    <source>
        <dbReference type="Proteomes" id="UP000499080"/>
    </source>
</evidence>
<evidence type="ECO:0000256" key="1">
    <source>
        <dbReference type="SAM" id="MobiDB-lite"/>
    </source>
</evidence>
<keyword evidence="3" id="KW-1185">Reference proteome</keyword>
<organism evidence="2 3">
    <name type="scientific">Araneus ventricosus</name>
    <name type="common">Orbweaver spider</name>
    <name type="synonym">Epeira ventricosa</name>
    <dbReference type="NCBI Taxonomy" id="182803"/>
    <lineage>
        <taxon>Eukaryota</taxon>
        <taxon>Metazoa</taxon>
        <taxon>Ecdysozoa</taxon>
        <taxon>Arthropoda</taxon>
        <taxon>Chelicerata</taxon>
        <taxon>Arachnida</taxon>
        <taxon>Araneae</taxon>
        <taxon>Araneomorphae</taxon>
        <taxon>Entelegynae</taxon>
        <taxon>Araneoidea</taxon>
        <taxon>Araneidae</taxon>
        <taxon>Araneus</taxon>
    </lineage>
</organism>
<dbReference type="PANTHER" id="PTHR31511:SF12">
    <property type="entry name" value="RHO TERMINATION FACTOR N-TERMINAL DOMAIN-CONTAINING PROTEIN"/>
    <property type="match status" value="1"/>
</dbReference>
<gene>
    <name evidence="2" type="ORF">AVEN_232186_1</name>
</gene>
<sequence>SLKKHERLRHGNKRQRRDPSPQPGPSGLQPGADTKKRQRRDPSSQPGPSTLQSDGPQRRRRFRAALNTFEVEKIFPTPDVLQDLLLFLNSKETEVTEILEQRAQEKRGIKFYLNCKIRFVRECVLAALQPVGKDTQRVSNYLPFVKALNVDKITFPTPLSQIDRFEKLNNISINVFGFEREVFLLKITSVGKEKHINLLLISDGDKQHYTLIKNLNYLLNDLTKHNGKKFYCNICLHRFCTEEGLHNHQLDCRNHKIQKIRMPSEKEKWLQFDKHRFQLPVPYVIYADFECILEKIDTCEMNPHISSTHHVSKHIPCGLAYVAVGHDGEMIWPAAAYRGEDAVIQFLKLLIEEEDWILPKIREVKPMVFTPADYQKFETAINCSICEQPLRGDKVRDHDHLTGVYRGAARNSCNLNFQISTHIPIIMHNLKNYDSHLILHGIGTEKFISFSFGSLRFIDSLQFLNAFLEKLVQNLQNHQLHLSNTFFKTKTEFMRRKGYYPYDYFDSFSKFTETSLPPQSAFFNTLTNEPVSDDDYQYAQRIWNIFNLQTLGDFHNLYVTSDVLLLADVFQNFRKLCL</sequence>
<proteinExistence type="predicted"/>
<feature type="non-terminal residue" evidence="2">
    <location>
        <position position="1"/>
    </location>
</feature>
<evidence type="ECO:0000313" key="2">
    <source>
        <dbReference type="EMBL" id="GBN71052.1"/>
    </source>
</evidence>
<feature type="non-terminal residue" evidence="2">
    <location>
        <position position="578"/>
    </location>
</feature>
<accession>A0A4Y2R5Q6</accession>
<comment type="caution">
    <text evidence="2">The sequence shown here is derived from an EMBL/GenBank/DDBJ whole genome shotgun (WGS) entry which is preliminary data.</text>
</comment>
<dbReference type="InterPro" id="IPR044925">
    <property type="entry name" value="His-Me_finger_sf"/>
</dbReference>
<dbReference type="PANTHER" id="PTHR31511">
    <property type="entry name" value="PROTEIN CBG23764"/>
    <property type="match status" value="1"/>
</dbReference>
<reference evidence="2 3" key="1">
    <citation type="journal article" date="2019" name="Sci. Rep.">
        <title>Orb-weaving spider Araneus ventricosus genome elucidates the spidroin gene catalogue.</title>
        <authorList>
            <person name="Kono N."/>
            <person name="Nakamura H."/>
            <person name="Ohtoshi R."/>
            <person name="Moran D.A.P."/>
            <person name="Shinohara A."/>
            <person name="Yoshida Y."/>
            <person name="Fujiwara M."/>
            <person name="Mori M."/>
            <person name="Tomita M."/>
            <person name="Arakawa K."/>
        </authorList>
    </citation>
    <scope>NUCLEOTIDE SEQUENCE [LARGE SCALE GENOMIC DNA]</scope>
</reference>
<protein>
    <recommendedName>
        <fullName evidence="4">DNA-directed DNA polymerase</fullName>
    </recommendedName>
</protein>
<dbReference type="Gene3D" id="3.40.1800.10">
    <property type="entry name" value="His-Me finger endonucleases"/>
    <property type="match status" value="1"/>
</dbReference>
<dbReference type="AlphaFoldDB" id="A0A4Y2R5Q6"/>
<feature type="region of interest" description="Disordered" evidence="1">
    <location>
        <begin position="1"/>
        <end position="59"/>
    </location>
</feature>
<dbReference type="InterPro" id="IPR038563">
    <property type="entry name" value="Endonuclease_7_sf"/>
</dbReference>
<feature type="compositionally biased region" description="Polar residues" evidence="1">
    <location>
        <begin position="43"/>
        <end position="55"/>
    </location>
</feature>
<name>A0A4Y2R5Q6_ARAVE</name>
<dbReference type="OrthoDB" id="6433297at2759"/>
<feature type="compositionally biased region" description="Basic residues" evidence="1">
    <location>
        <begin position="1"/>
        <end position="16"/>
    </location>
</feature>
<dbReference type="EMBL" id="BGPR01142749">
    <property type="protein sequence ID" value="GBN71052.1"/>
    <property type="molecule type" value="Genomic_DNA"/>
</dbReference>
<dbReference type="Proteomes" id="UP000499080">
    <property type="component" value="Unassembled WGS sequence"/>
</dbReference>
<dbReference type="SUPFAM" id="SSF54060">
    <property type="entry name" value="His-Me finger endonucleases"/>
    <property type="match status" value="1"/>
</dbReference>
<evidence type="ECO:0008006" key="4">
    <source>
        <dbReference type="Google" id="ProtNLM"/>
    </source>
</evidence>